<proteinExistence type="predicted"/>
<keyword evidence="1" id="KW-1133">Transmembrane helix</keyword>
<keyword evidence="1" id="KW-0812">Transmembrane</keyword>
<dbReference type="Proteomes" id="UP000243499">
    <property type="component" value="Chromosome 9"/>
</dbReference>
<gene>
    <name evidence="2" type="ORF">PAHAL_9G583100</name>
</gene>
<feature type="transmembrane region" description="Helical" evidence="1">
    <location>
        <begin position="103"/>
        <end position="127"/>
    </location>
</feature>
<protein>
    <submittedName>
        <fullName evidence="2">Uncharacterized protein</fullName>
    </submittedName>
</protein>
<name>A0A2T8I674_9POAL</name>
<accession>A0A2T8I674</accession>
<sequence length="215" mass="23427">MTGPSGLVVEVASVFNPSTKLGNPGGRWSRTFAVYRSTGLFLGDHSISQILHIPIRYHVSPEYLFWQQKHLCLRSFLVGYCCCGDGPKGGIHGKKKFIVDFQLLFGLLKLLLFIGSVGTLAIIFAILHLTVGDISQASLHLHPQDGAFCRYHRQVYRHTGGRGIWAVGICQGSLEGVRVPDGDHHLRPGGSAGMVPICLGIQDENAIQSGLQQRA</sequence>
<evidence type="ECO:0000256" key="1">
    <source>
        <dbReference type="SAM" id="Phobius"/>
    </source>
</evidence>
<dbReference type="Gramene" id="PVH33166">
    <property type="protein sequence ID" value="PVH33166"/>
    <property type="gene ID" value="PAHAL_9G583100"/>
</dbReference>
<evidence type="ECO:0000313" key="2">
    <source>
        <dbReference type="EMBL" id="PVH33166.1"/>
    </source>
</evidence>
<dbReference type="EMBL" id="CM008054">
    <property type="protein sequence ID" value="PVH33166.1"/>
    <property type="molecule type" value="Genomic_DNA"/>
</dbReference>
<keyword evidence="1" id="KW-0472">Membrane</keyword>
<organism evidence="2">
    <name type="scientific">Panicum hallii</name>
    <dbReference type="NCBI Taxonomy" id="206008"/>
    <lineage>
        <taxon>Eukaryota</taxon>
        <taxon>Viridiplantae</taxon>
        <taxon>Streptophyta</taxon>
        <taxon>Embryophyta</taxon>
        <taxon>Tracheophyta</taxon>
        <taxon>Spermatophyta</taxon>
        <taxon>Magnoliopsida</taxon>
        <taxon>Liliopsida</taxon>
        <taxon>Poales</taxon>
        <taxon>Poaceae</taxon>
        <taxon>PACMAD clade</taxon>
        <taxon>Panicoideae</taxon>
        <taxon>Panicodae</taxon>
        <taxon>Paniceae</taxon>
        <taxon>Panicinae</taxon>
        <taxon>Panicum</taxon>
        <taxon>Panicum sect. Panicum</taxon>
    </lineage>
</organism>
<reference evidence="2" key="1">
    <citation type="submission" date="2018-04" db="EMBL/GenBank/DDBJ databases">
        <title>WGS assembly of Panicum hallii.</title>
        <authorList>
            <person name="Lovell J."/>
            <person name="Jenkins J."/>
            <person name="Lowry D."/>
            <person name="Mamidi S."/>
            <person name="Sreedasyam A."/>
            <person name="Weng X."/>
            <person name="Barry K."/>
            <person name="Bonette J."/>
            <person name="Campitelli B."/>
            <person name="Daum C."/>
            <person name="Gordon S."/>
            <person name="Gould B."/>
            <person name="Lipzen A."/>
            <person name="Macqueen A."/>
            <person name="Palacio-Mejia J."/>
            <person name="Plott C."/>
            <person name="Shakirov E."/>
            <person name="Shu S."/>
            <person name="Yoshinaga Y."/>
            <person name="Zane M."/>
            <person name="Rokhsar D."/>
            <person name="Grimwood J."/>
            <person name="Schmutz J."/>
            <person name="Juenger T."/>
        </authorList>
    </citation>
    <scope>NUCLEOTIDE SEQUENCE [LARGE SCALE GENOMIC DNA]</scope>
    <source>
        <strain evidence="2">FIL2</strain>
    </source>
</reference>
<dbReference type="AlphaFoldDB" id="A0A2T8I674"/>